<dbReference type="GO" id="GO:0000976">
    <property type="term" value="F:transcription cis-regulatory region binding"/>
    <property type="evidence" value="ECO:0007669"/>
    <property type="project" value="TreeGrafter"/>
</dbReference>
<evidence type="ECO:0000256" key="2">
    <source>
        <dbReference type="ARBA" id="ARBA00023125"/>
    </source>
</evidence>
<gene>
    <name evidence="5" type="ordered locus">Hbal_2691</name>
</gene>
<proteinExistence type="predicted"/>
<dbReference type="InterPro" id="IPR028082">
    <property type="entry name" value="Peripla_BP_I"/>
</dbReference>
<dbReference type="PANTHER" id="PTHR30146">
    <property type="entry name" value="LACI-RELATED TRANSCRIPTIONAL REPRESSOR"/>
    <property type="match status" value="1"/>
</dbReference>
<dbReference type="KEGG" id="hba:Hbal_2691"/>
<dbReference type="SUPFAM" id="SSF53822">
    <property type="entry name" value="Periplasmic binding protein-like I"/>
    <property type="match status" value="1"/>
</dbReference>
<dbReference type="SUPFAM" id="SSF47413">
    <property type="entry name" value="lambda repressor-like DNA-binding domains"/>
    <property type="match status" value="1"/>
</dbReference>
<sequence length="354" mass="39083">MNLYDGYGLHIKKHHMDSVMRTTISQIAVESGVSVATVDRVLNHRPGVSQRTHDTVMKIAQRLGYFGPVSGVGSARVKMDFILPKGANSFMRSLSRQLVDVQGSRVDCDITVHQIDVYDLPGLSQLLLDMRGRTDAVGLVALDRPEIRESVNTLANTGVKIATLLTDIHGIRKVGYVGIDNRAAGRLAGHLLGKFLWKQQKHNVVLFAGSMAYRGHEEREMGFRSILTEEYPNITLSCTAEVGDDRDLAYEKTISLFKESQIAGIYSSGAGNQGIGRALQELGRQNDVIFIGHDLTEASRLMLINRTLDAVIDQNAKVQAREVVKMLKSAVSEIAEAEFLPSIQVIFRENIPNE</sequence>
<organism evidence="5 6">
    <name type="scientific">Hirschia baltica (strain ATCC 49814 / DSM 5838 / IFAM 1418)</name>
    <dbReference type="NCBI Taxonomy" id="582402"/>
    <lineage>
        <taxon>Bacteria</taxon>
        <taxon>Pseudomonadati</taxon>
        <taxon>Pseudomonadota</taxon>
        <taxon>Alphaproteobacteria</taxon>
        <taxon>Hyphomonadales</taxon>
        <taxon>Hyphomonadaceae</taxon>
        <taxon>Hirschia</taxon>
    </lineage>
</organism>
<evidence type="ECO:0000256" key="3">
    <source>
        <dbReference type="ARBA" id="ARBA00023163"/>
    </source>
</evidence>
<dbReference type="Proteomes" id="UP000002745">
    <property type="component" value="Chromosome"/>
</dbReference>
<evidence type="ECO:0000256" key="1">
    <source>
        <dbReference type="ARBA" id="ARBA00023015"/>
    </source>
</evidence>
<dbReference type="AlphaFoldDB" id="C6XPV0"/>
<dbReference type="Pfam" id="PF00356">
    <property type="entry name" value="LacI"/>
    <property type="match status" value="1"/>
</dbReference>
<evidence type="ECO:0000313" key="6">
    <source>
        <dbReference type="Proteomes" id="UP000002745"/>
    </source>
</evidence>
<protein>
    <submittedName>
        <fullName evidence="5">Transcriptional regulator, LacI family</fullName>
    </submittedName>
</protein>
<dbReference type="CDD" id="cd01392">
    <property type="entry name" value="HTH_LacI"/>
    <property type="match status" value="1"/>
</dbReference>
<dbReference type="eggNOG" id="COG1879">
    <property type="taxonomic scope" value="Bacteria"/>
</dbReference>
<keyword evidence="1" id="KW-0805">Transcription regulation</keyword>
<dbReference type="HOGENOM" id="CLU_037628_0_0_5"/>
<keyword evidence="3" id="KW-0804">Transcription</keyword>
<accession>C6XPV0</accession>
<keyword evidence="6" id="KW-1185">Reference proteome</keyword>
<dbReference type="InterPro" id="IPR000843">
    <property type="entry name" value="HTH_LacI"/>
</dbReference>
<dbReference type="Gene3D" id="3.40.50.2300">
    <property type="match status" value="2"/>
</dbReference>
<dbReference type="Pfam" id="PF13407">
    <property type="entry name" value="Peripla_BP_4"/>
    <property type="match status" value="1"/>
</dbReference>
<dbReference type="PANTHER" id="PTHR30146:SF152">
    <property type="entry name" value="TRANSCRIPTIONAL REGULATORY PROTEIN"/>
    <property type="match status" value="1"/>
</dbReference>
<dbReference type="InterPro" id="IPR010982">
    <property type="entry name" value="Lambda_DNA-bd_dom_sf"/>
</dbReference>
<name>C6XPV0_HIRBI</name>
<reference evidence="6" key="1">
    <citation type="journal article" date="2011" name="J. Bacteriol.">
        <title>Genome sequences of eight morphologically diverse alphaproteobacteria.</title>
        <authorList>
            <consortium name="US DOE Joint Genome Institute"/>
            <person name="Brown P.J."/>
            <person name="Kysela D.T."/>
            <person name="Buechlein A."/>
            <person name="Hemmerich C."/>
            <person name="Brun Y.V."/>
        </authorList>
    </citation>
    <scope>NUCLEOTIDE SEQUENCE [LARGE SCALE GENOMIC DNA]</scope>
    <source>
        <strain evidence="6">ATCC 49814 / DSM 5838 / IFAM 1418</strain>
    </source>
</reference>
<dbReference type="Gene3D" id="1.10.260.40">
    <property type="entry name" value="lambda repressor-like DNA-binding domains"/>
    <property type="match status" value="1"/>
</dbReference>
<dbReference type="PROSITE" id="PS50932">
    <property type="entry name" value="HTH_LACI_2"/>
    <property type="match status" value="1"/>
</dbReference>
<dbReference type="STRING" id="582402.Hbal_2691"/>
<dbReference type="GO" id="GO:0003700">
    <property type="term" value="F:DNA-binding transcription factor activity"/>
    <property type="evidence" value="ECO:0007669"/>
    <property type="project" value="TreeGrafter"/>
</dbReference>
<dbReference type="EMBL" id="CP001678">
    <property type="protein sequence ID" value="ACT60365.1"/>
    <property type="molecule type" value="Genomic_DNA"/>
</dbReference>
<evidence type="ECO:0000259" key="4">
    <source>
        <dbReference type="PROSITE" id="PS50932"/>
    </source>
</evidence>
<dbReference type="RefSeq" id="WP_015828515.1">
    <property type="nucleotide sequence ID" value="NC_012982.1"/>
</dbReference>
<dbReference type="SMART" id="SM00354">
    <property type="entry name" value="HTH_LACI"/>
    <property type="match status" value="1"/>
</dbReference>
<evidence type="ECO:0000313" key="5">
    <source>
        <dbReference type="EMBL" id="ACT60365.1"/>
    </source>
</evidence>
<dbReference type="CDD" id="cd06307">
    <property type="entry name" value="PBP1_sugar_binding"/>
    <property type="match status" value="1"/>
</dbReference>
<dbReference type="InterPro" id="IPR025997">
    <property type="entry name" value="SBP_2_dom"/>
</dbReference>
<keyword evidence="2" id="KW-0238">DNA-binding</keyword>
<feature type="domain" description="HTH lacI-type" evidence="4">
    <location>
        <begin position="22"/>
        <end position="76"/>
    </location>
</feature>